<proteinExistence type="predicted"/>
<name>A0ACB9Q360_BAUVA</name>
<comment type="caution">
    <text evidence="1">The sequence shown here is derived from an EMBL/GenBank/DDBJ whole genome shotgun (WGS) entry which is preliminary data.</text>
</comment>
<keyword evidence="2" id="KW-1185">Reference proteome</keyword>
<gene>
    <name evidence="1" type="ORF">L6164_004021</name>
</gene>
<sequence length="111" mass="12116">MFRLVVGLVAIVMLSRSEAIPCTEVIKEVTPCADFLVQDSSNQPSKDCCNGVIDLNKNAKTKPDRVQVCECIKQALANAKYDPNRIPLLPKACGISDLTLPPINKNTDCNK</sequence>
<organism evidence="1 2">
    <name type="scientific">Bauhinia variegata</name>
    <name type="common">Purple orchid tree</name>
    <name type="synonym">Phanera variegata</name>
    <dbReference type="NCBI Taxonomy" id="167791"/>
    <lineage>
        <taxon>Eukaryota</taxon>
        <taxon>Viridiplantae</taxon>
        <taxon>Streptophyta</taxon>
        <taxon>Embryophyta</taxon>
        <taxon>Tracheophyta</taxon>
        <taxon>Spermatophyta</taxon>
        <taxon>Magnoliopsida</taxon>
        <taxon>eudicotyledons</taxon>
        <taxon>Gunneridae</taxon>
        <taxon>Pentapetalae</taxon>
        <taxon>rosids</taxon>
        <taxon>fabids</taxon>
        <taxon>Fabales</taxon>
        <taxon>Fabaceae</taxon>
        <taxon>Cercidoideae</taxon>
        <taxon>Cercideae</taxon>
        <taxon>Bauhiniinae</taxon>
        <taxon>Bauhinia</taxon>
    </lineage>
</organism>
<dbReference type="Proteomes" id="UP000828941">
    <property type="component" value="Chromosome 2"/>
</dbReference>
<protein>
    <submittedName>
        <fullName evidence="1">Uncharacterized protein</fullName>
    </submittedName>
</protein>
<reference evidence="1 2" key="1">
    <citation type="journal article" date="2022" name="DNA Res.">
        <title>Chromosomal-level genome assembly of the orchid tree Bauhinia variegata (Leguminosae; Cercidoideae) supports the allotetraploid origin hypothesis of Bauhinia.</title>
        <authorList>
            <person name="Zhong Y."/>
            <person name="Chen Y."/>
            <person name="Zheng D."/>
            <person name="Pang J."/>
            <person name="Liu Y."/>
            <person name="Luo S."/>
            <person name="Meng S."/>
            <person name="Qian L."/>
            <person name="Wei D."/>
            <person name="Dai S."/>
            <person name="Zhou R."/>
        </authorList>
    </citation>
    <scope>NUCLEOTIDE SEQUENCE [LARGE SCALE GENOMIC DNA]</scope>
    <source>
        <strain evidence="1">BV-YZ2020</strain>
    </source>
</reference>
<evidence type="ECO:0000313" key="1">
    <source>
        <dbReference type="EMBL" id="KAI4355228.1"/>
    </source>
</evidence>
<accession>A0ACB9Q360</accession>
<dbReference type="EMBL" id="CM039427">
    <property type="protein sequence ID" value="KAI4355228.1"/>
    <property type="molecule type" value="Genomic_DNA"/>
</dbReference>
<evidence type="ECO:0000313" key="2">
    <source>
        <dbReference type="Proteomes" id="UP000828941"/>
    </source>
</evidence>